<dbReference type="AlphaFoldDB" id="A0A4V3URE6"/>
<dbReference type="RefSeq" id="WP_133883979.1">
    <property type="nucleotide sequence ID" value="NZ_MWIN01000016.1"/>
</dbReference>
<gene>
    <name evidence="1" type="ORF">DFR24_4836</name>
</gene>
<organism evidence="1 2">
    <name type="scientific">Panacagrimonas perspica</name>
    <dbReference type="NCBI Taxonomy" id="381431"/>
    <lineage>
        <taxon>Bacteria</taxon>
        <taxon>Pseudomonadati</taxon>
        <taxon>Pseudomonadota</taxon>
        <taxon>Gammaproteobacteria</taxon>
        <taxon>Nevskiales</taxon>
        <taxon>Nevskiaceae</taxon>
        <taxon>Panacagrimonas</taxon>
    </lineage>
</organism>
<proteinExistence type="predicted"/>
<protein>
    <submittedName>
        <fullName evidence="1">Uncharacterized protein DUF4279</fullName>
    </submittedName>
</protein>
<comment type="caution">
    <text evidence="1">The sequence shown here is derived from an EMBL/GenBank/DDBJ whole genome shotgun (WGS) entry which is preliminary data.</text>
</comment>
<accession>A0A4V3URE6</accession>
<evidence type="ECO:0000313" key="1">
    <source>
        <dbReference type="EMBL" id="TDU23311.1"/>
    </source>
</evidence>
<dbReference type="InterPro" id="IPR025459">
    <property type="entry name" value="DUF4279"/>
</dbReference>
<dbReference type="EMBL" id="SOBT01000013">
    <property type="protein sequence ID" value="TDU23311.1"/>
    <property type="molecule type" value="Genomic_DNA"/>
</dbReference>
<dbReference type="Proteomes" id="UP000295341">
    <property type="component" value="Unassembled WGS sequence"/>
</dbReference>
<evidence type="ECO:0000313" key="2">
    <source>
        <dbReference type="Proteomes" id="UP000295341"/>
    </source>
</evidence>
<keyword evidence="2" id="KW-1185">Reference proteome</keyword>
<name>A0A4V3URE6_9GAMM</name>
<dbReference type="Pfam" id="PF14106">
    <property type="entry name" value="DUF4279"/>
    <property type="match status" value="1"/>
</dbReference>
<dbReference type="OrthoDB" id="6025978at2"/>
<reference evidence="1 2" key="1">
    <citation type="submission" date="2019-03" db="EMBL/GenBank/DDBJ databases">
        <title>Genomic Encyclopedia of Type Strains, Phase IV (KMG-IV): sequencing the most valuable type-strain genomes for metagenomic binning, comparative biology and taxonomic classification.</title>
        <authorList>
            <person name="Goeker M."/>
        </authorList>
    </citation>
    <scope>NUCLEOTIDE SEQUENCE [LARGE SCALE GENOMIC DNA]</scope>
    <source>
        <strain evidence="1 2">DSM 26377</strain>
    </source>
</reference>
<sequence>MPLLDHTAISLRVFGDDLIPDEVTALLRCEPTESWRKGDVQSIRAGHTRARTCGAWFLKVPATEPEDFNGQVARLFSLATDDLYAWESLCARYEVDLFCGWFMGTSNDGVSVSVPTLRTLAERGVELSLDIYDAIKEGSPAQQAVQADGPAFGGSTP</sequence>